<evidence type="ECO:0008006" key="7">
    <source>
        <dbReference type="Google" id="ProtNLM"/>
    </source>
</evidence>
<name>A0A383W539_TETOB</name>
<dbReference type="STRING" id="3088.A0A383W539"/>
<dbReference type="GO" id="GO:0005739">
    <property type="term" value="C:mitochondrion"/>
    <property type="evidence" value="ECO:0007669"/>
    <property type="project" value="UniProtKB-SubCell"/>
</dbReference>
<feature type="compositionally biased region" description="Basic and acidic residues" evidence="4">
    <location>
        <begin position="67"/>
        <end position="83"/>
    </location>
</feature>
<dbReference type="GO" id="GO:0045277">
    <property type="term" value="C:respiratory chain complex IV"/>
    <property type="evidence" value="ECO:0007669"/>
    <property type="project" value="InterPro"/>
</dbReference>
<dbReference type="CDD" id="cd00926">
    <property type="entry name" value="Cyt_c_Oxidase_VIb"/>
    <property type="match status" value="1"/>
</dbReference>
<proteinExistence type="predicted"/>
<protein>
    <recommendedName>
        <fullName evidence="7">CHCH domain-containing protein</fullName>
    </recommendedName>
</protein>
<sequence>MFFFVKARADSEEQETAPVEPAPAPPVELVVEEVAVELPAAVEEAAPAEEFEIVESPQEPAPEPEPEPPKKMGKPTESDIEAAKEELVQDILSKLEEMDGAIVPEVVTAPYDPRFPTTNQNRHCFIRYNEYYKCKFERGEDDKRCLFYQRAYNSMCPPEWVEEWEELRAQGLWYGKY</sequence>
<dbReference type="InterPro" id="IPR003213">
    <property type="entry name" value="Cyt_c_oxidase_su6B"/>
</dbReference>
<dbReference type="Proteomes" id="UP000256970">
    <property type="component" value="Unassembled WGS sequence"/>
</dbReference>
<keyword evidence="6" id="KW-1185">Reference proteome</keyword>
<evidence type="ECO:0000313" key="5">
    <source>
        <dbReference type="EMBL" id="SZX72340.1"/>
    </source>
</evidence>
<dbReference type="InterPro" id="IPR036549">
    <property type="entry name" value="CX6/COA6-like_sf"/>
</dbReference>
<comment type="subcellular location">
    <subcellularLocation>
        <location evidence="1">Mitochondrion</location>
    </subcellularLocation>
</comment>
<evidence type="ECO:0000313" key="6">
    <source>
        <dbReference type="Proteomes" id="UP000256970"/>
    </source>
</evidence>
<dbReference type="EMBL" id="FNXT01001126">
    <property type="protein sequence ID" value="SZX72340.1"/>
    <property type="molecule type" value="Genomic_DNA"/>
</dbReference>
<evidence type="ECO:0000256" key="4">
    <source>
        <dbReference type="SAM" id="MobiDB-lite"/>
    </source>
</evidence>
<evidence type="ECO:0000256" key="3">
    <source>
        <dbReference type="ARBA" id="ARBA00023157"/>
    </source>
</evidence>
<reference evidence="5 6" key="1">
    <citation type="submission" date="2016-10" db="EMBL/GenBank/DDBJ databases">
        <authorList>
            <person name="Cai Z."/>
        </authorList>
    </citation>
    <scope>NUCLEOTIDE SEQUENCE [LARGE SCALE GENOMIC DNA]</scope>
</reference>
<dbReference type="AlphaFoldDB" id="A0A383W539"/>
<feature type="region of interest" description="Disordered" evidence="4">
    <location>
        <begin position="41"/>
        <end position="83"/>
    </location>
</feature>
<dbReference type="Pfam" id="PF02297">
    <property type="entry name" value="COX6B"/>
    <property type="match status" value="1"/>
</dbReference>
<dbReference type="SUPFAM" id="SSF47694">
    <property type="entry name" value="Cytochrome c oxidase subunit h"/>
    <property type="match status" value="1"/>
</dbReference>
<gene>
    <name evidence="5" type="ORF">BQ4739_LOCUS12524</name>
</gene>
<feature type="region of interest" description="Disordered" evidence="4">
    <location>
        <begin position="1"/>
        <end position="25"/>
    </location>
</feature>
<keyword evidence="2" id="KW-0496">Mitochondrion</keyword>
<dbReference type="InterPro" id="IPR048280">
    <property type="entry name" value="COX6B-like"/>
</dbReference>
<dbReference type="PANTHER" id="PTHR46281">
    <property type="entry name" value="CYTOCHROME C OXIDASE SUBUNIT 6B"/>
    <property type="match status" value="1"/>
</dbReference>
<organism evidence="5 6">
    <name type="scientific">Tetradesmus obliquus</name>
    <name type="common">Green alga</name>
    <name type="synonym">Acutodesmus obliquus</name>
    <dbReference type="NCBI Taxonomy" id="3088"/>
    <lineage>
        <taxon>Eukaryota</taxon>
        <taxon>Viridiplantae</taxon>
        <taxon>Chlorophyta</taxon>
        <taxon>core chlorophytes</taxon>
        <taxon>Chlorophyceae</taxon>
        <taxon>CS clade</taxon>
        <taxon>Sphaeropleales</taxon>
        <taxon>Scenedesmaceae</taxon>
        <taxon>Tetradesmus</taxon>
    </lineage>
</organism>
<dbReference type="PANTHER" id="PTHR46281:SF8">
    <property type="entry name" value="CYTOCHROME C OXIDASE SUBUNIT 12, MITOCHONDRIAL"/>
    <property type="match status" value="1"/>
</dbReference>
<evidence type="ECO:0000256" key="2">
    <source>
        <dbReference type="ARBA" id="ARBA00023128"/>
    </source>
</evidence>
<accession>A0A383W539</accession>
<evidence type="ECO:0000256" key="1">
    <source>
        <dbReference type="ARBA" id="ARBA00004173"/>
    </source>
</evidence>
<dbReference type="Gene3D" id="1.10.10.140">
    <property type="entry name" value="Cytochrome c oxidase, subunit VIb"/>
    <property type="match status" value="1"/>
</dbReference>
<keyword evidence="3" id="KW-1015">Disulfide bond</keyword>